<dbReference type="RefSeq" id="WP_146887023.1">
    <property type="nucleotide sequence ID" value="NZ_BJYG01000012.1"/>
</dbReference>
<proteinExistence type="predicted"/>
<sequence length="110" mass="12190">MPENLSSKSYYITSKNGKKLEYREMNPGEVLDFILACGSEAAGNEMYLNAAQLWCSVRSVDGIPLPFPRNKEGIKDLANILGVDGINAVEDYISSETLEKPSQQMDDIKN</sequence>
<name>A0A511XJ04_9PROT</name>
<dbReference type="EMBL" id="BJYG01000012">
    <property type="protein sequence ID" value="GEN62933.1"/>
    <property type="molecule type" value="Genomic_DNA"/>
</dbReference>
<comment type="caution">
    <text evidence="1">The sequence shown here is derived from an EMBL/GenBank/DDBJ whole genome shotgun (WGS) entry which is preliminary data.</text>
</comment>
<dbReference type="OrthoDB" id="7224395at2"/>
<evidence type="ECO:0000313" key="2">
    <source>
        <dbReference type="Proteomes" id="UP000321746"/>
    </source>
</evidence>
<keyword evidence="2" id="KW-1185">Reference proteome</keyword>
<accession>A0A511XJ04</accession>
<gene>
    <name evidence="1" type="ORF">AOE01nite_11570</name>
</gene>
<reference evidence="1 2" key="1">
    <citation type="submission" date="2019-07" db="EMBL/GenBank/DDBJ databases">
        <title>Whole genome shotgun sequence of Acetobacter oeni NBRC 105207.</title>
        <authorList>
            <person name="Hosoyama A."/>
            <person name="Uohara A."/>
            <person name="Ohji S."/>
            <person name="Ichikawa N."/>
        </authorList>
    </citation>
    <scope>NUCLEOTIDE SEQUENCE [LARGE SCALE GENOMIC DNA]</scope>
    <source>
        <strain evidence="1 2">NBRC 105207</strain>
    </source>
</reference>
<evidence type="ECO:0000313" key="1">
    <source>
        <dbReference type="EMBL" id="GEN62933.1"/>
    </source>
</evidence>
<protein>
    <submittedName>
        <fullName evidence="1">Uncharacterized protein</fullName>
    </submittedName>
</protein>
<dbReference type="Proteomes" id="UP000321746">
    <property type="component" value="Unassembled WGS sequence"/>
</dbReference>
<dbReference type="AlphaFoldDB" id="A0A511XJ04"/>
<organism evidence="1 2">
    <name type="scientific">Acetobacter oeni</name>
    <dbReference type="NCBI Taxonomy" id="304077"/>
    <lineage>
        <taxon>Bacteria</taxon>
        <taxon>Pseudomonadati</taxon>
        <taxon>Pseudomonadota</taxon>
        <taxon>Alphaproteobacteria</taxon>
        <taxon>Acetobacterales</taxon>
        <taxon>Acetobacteraceae</taxon>
        <taxon>Acetobacter</taxon>
    </lineage>
</organism>